<dbReference type="KEGG" id="aprc:113874322"/>
<feature type="region of interest" description="Disordered" evidence="2">
    <location>
        <begin position="23"/>
        <end position="68"/>
    </location>
</feature>
<accession>A0A8B8ML77</accession>
<reference evidence="4" key="2">
    <citation type="submission" date="2025-08" db="UniProtKB">
        <authorList>
            <consortium name="RefSeq"/>
        </authorList>
    </citation>
    <scope>IDENTIFICATION</scope>
    <source>
        <tissue evidence="4">Young leaves</tissue>
    </source>
</reference>
<dbReference type="Proteomes" id="UP000694853">
    <property type="component" value="Unplaced"/>
</dbReference>
<dbReference type="OrthoDB" id="1934381at2759"/>
<dbReference type="PANTHER" id="PTHR33067">
    <property type="entry name" value="RNA-DIRECTED DNA POLYMERASE-RELATED"/>
    <property type="match status" value="1"/>
</dbReference>
<proteinExistence type="predicted"/>
<dbReference type="RefSeq" id="XP_027368357.1">
    <property type="nucleotide sequence ID" value="XM_027512556.1"/>
</dbReference>
<evidence type="ECO:0000313" key="4">
    <source>
        <dbReference type="RefSeq" id="XP_027368357.1"/>
    </source>
</evidence>
<evidence type="ECO:0000313" key="3">
    <source>
        <dbReference type="Proteomes" id="UP000694853"/>
    </source>
</evidence>
<sequence>MEVPLNSQRGHEQVNYMNNYQRYPTSSYSNNYNQGVRNHPNFSHGNQEAQRGSSSFNPPFGQSTQGQPSPLELALEKLTKHTSSFVQQNFDFMIETRTNLKNQDASIRNLEAQIGQLSKQTIETSMRPFSSNTIVNPKEDCKVITLKSGKDVDLGPKARRYEDELKRKEENVGEEKDNEEVVGEEVEDSPTLEKEKYEEVVKEGRQQKGKLIDEKSHWKKINKQLFEEYEKSQEIPSFINIPFSEALEKMPSYVKFMKELLSKKRRLQEDETMALTEECSAILQRKLPPKLKDLGNFSIPCTIGSMTIGKPLCDLGANTDQLNILMDMDEDAEVPLIRGRQFLATRRSFILRVQDENVTFNVFEAMKHLDDKGALLTH</sequence>
<feature type="coiled-coil region" evidence="1">
    <location>
        <begin position="93"/>
        <end position="120"/>
    </location>
</feature>
<keyword evidence="1" id="KW-0175">Coiled coil</keyword>
<evidence type="ECO:0000256" key="2">
    <source>
        <dbReference type="SAM" id="MobiDB-lite"/>
    </source>
</evidence>
<keyword evidence="3" id="KW-1185">Reference proteome</keyword>
<dbReference type="PANTHER" id="PTHR33067:SF39">
    <property type="entry name" value="TRANSCRIPTION FACTOR INTERACTOR AND REGULATOR CCHC(ZN) FAMILY"/>
    <property type="match status" value="1"/>
</dbReference>
<organism evidence="3 4">
    <name type="scientific">Abrus precatorius</name>
    <name type="common">Indian licorice</name>
    <name type="synonym">Glycine abrus</name>
    <dbReference type="NCBI Taxonomy" id="3816"/>
    <lineage>
        <taxon>Eukaryota</taxon>
        <taxon>Viridiplantae</taxon>
        <taxon>Streptophyta</taxon>
        <taxon>Embryophyta</taxon>
        <taxon>Tracheophyta</taxon>
        <taxon>Spermatophyta</taxon>
        <taxon>Magnoliopsida</taxon>
        <taxon>eudicotyledons</taxon>
        <taxon>Gunneridae</taxon>
        <taxon>Pentapetalae</taxon>
        <taxon>rosids</taxon>
        <taxon>fabids</taxon>
        <taxon>Fabales</taxon>
        <taxon>Fabaceae</taxon>
        <taxon>Papilionoideae</taxon>
        <taxon>50 kb inversion clade</taxon>
        <taxon>NPAAA clade</taxon>
        <taxon>indigoferoid/millettioid clade</taxon>
        <taxon>Abreae</taxon>
        <taxon>Abrus</taxon>
    </lineage>
</organism>
<name>A0A8B8ML77_ABRPR</name>
<evidence type="ECO:0000256" key="1">
    <source>
        <dbReference type="SAM" id="Coils"/>
    </source>
</evidence>
<gene>
    <name evidence="4" type="primary">LOC113874322</name>
</gene>
<dbReference type="AlphaFoldDB" id="A0A8B8ML77"/>
<dbReference type="GeneID" id="113874322"/>
<protein>
    <submittedName>
        <fullName evidence="4">Uncharacterized protein LOC113874322</fullName>
    </submittedName>
</protein>
<reference evidence="3" key="1">
    <citation type="journal article" date="2019" name="Toxins">
        <title>Detection of Abrin-Like and Prepropulchellin-Like Toxin Genes and Transcripts Using Whole Genome Sequencing and Full-Length Transcript Sequencing of Abrus precatorius.</title>
        <authorList>
            <person name="Hovde B.T."/>
            <person name="Daligault H.E."/>
            <person name="Hanschen E.R."/>
            <person name="Kunde Y.A."/>
            <person name="Johnson M.B."/>
            <person name="Starkenburg S.R."/>
            <person name="Johnson S.L."/>
        </authorList>
    </citation>
    <scope>NUCLEOTIDE SEQUENCE [LARGE SCALE GENOMIC DNA]</scope>
</reference>